<keyword evidence="2" id="KW-1003">Cell membrane</keyword>
<accession>A0A3E5EU00</accession>
<dbReference type="PANTHER" id="PTHR30250">
    <property type="entry name" value="PST FAMILY PREDICTED COLANIC ACID TRANSPORTER"/>
    <property type="match status" value="1"/>
</dbReference>
<evidence type="ECO:0000256" key="1">
    <source>
        <dbReference type="ARBA" id="ARBA00004651"/>
    </source>
</evidence>
<feature type="transmembrane region" description="Helical" evidence="6">
    <location>
        <begin position="463"/>
        <end position="481"/>
    </location>
</feature>
<feature type="transmembrane region" description="Helical" evidence="6">
    <location>
        <begin position="153"/>
        <end position="176"/>
    </location>
</feature>
<keyword evidence="3 6" id="KW-0812">Transmembrane</keyword>
<keyword evidence="5 6" id="KW-0472">Membrane</keyword>
<evidence type="ECO:0000256" key="3">
    <source>
        <dbReference type="ARBA" id="ARBA00022692"/>
    </source>
</evidence>
<keyword evidence="4 6" id="KW-1133">Transmembrane helix</keyword>
<gene>
    <name evidence="8" type="ORF">DXB37_14325</name>
    <name evidence="7" type="ORF">POZ22_00405</name>
</gene>
<dbReference type="GO" id="GO:0005886">
    <property type="term" value="C:plasma membrane"/>
    <property type="evidence" value="ECO:0007669"/>
    <property type="project" value="UniProtKB-SubCell"/>
</dbReference>
<evidence type="ECO:0000256" key="2">
    <source>
        <dbReference type="ARBA" id="ARBA00022475"/>
    </source>
</evidence>
<dbReference type="Proteomes" id="UP000260759">
    <property type="component" value="Unassembled WGS sequence"/>
</dbReference>
<dbReference type="GO" id="GO:0016829">
    <property type="term" value="F:lyase activity"/>
    <property type="evidence" value="ECO:0007669"/>
    <property type="project" value="UniProtKB-KW"/>
</dbReference>
<feature type="transmembrane region" description="Helical" evidence="6">
    <location>
        <begin position="433"/>
        <end position="451"/>
    </location>
</feature>
<dbReference type="EMBL" id="QSVA01000012">
    <property type="protein sequence ID" value="RGN92455.1"/>
    <property type="molecule type" value="Genomic_DNA"/>
</dbReference>
<feature type="transmembrane region" description="Helical" evidence="6">
    <location>
        <begin position="21"/>
        <end position="39"/>
    </location>
</feature>
<dbReference type="EMBL" id="JAQNSB010000001">
    <property type="protein sequence ID" value="MDC1853254.1"/>
    <property type="molecule type" value="Genomic_DNA"/>
</dbReference>
<protein>
    <submittedName>
        <fullName evidence="7">Oligosaccharide flippase family protein</fullName>
    </submittedName>
    <submittedName>
        <fullName evidence="8">Sugar lyase</fullName>
    </submittedName>
</protein>
<feature type="transmembrane region" description="Helical" evidence="6">
    <location>
        <begin position="45"/>
        <end position="73"/>
    </location>
</feature>
<feature type="transmembrane region" description="Helical" evidence="6">
    <location>
        <begin position="182"/>
        <end position="200"/>
    </location>
</feature>
<comment type="subcellular location">
    <subcellularLocation>
        <location evidence="1">Cell membrane</location>
        <topology evidence="1">Multi-pass membrane protein</topology>
    </subcellularLocation>
</comment>
<dbReference type="Proteomes" id="UP001214113">
    <property type="component" value="Unassembled WGS sequence"/>
</dbReference>
<dbReference type="InterPro" id="IPR002797">
    <property type="entry name" value="Polysacc_synth"/>
</dbReference>
<feature type="transmembrane region" description="Helical" evidence="6">
    <location>
        <begin position="119"/>
        <end position="141"/>
    </location>
</feature>
<dbReference type="InterPro" id="IPR050833">
    <property type="entry name" value="Poly_Biosynth_Transport"/>
</dbReference>
<sequence>MAKGSIGSVLANSVFYTFGNMLLKVFSFFLIPLYTAYLQPDQYGILNLASGFTAVVSCIITMGFQYAVIRFYADLKNDLSKVARMFGTIICSIGGGGIVFLCGLFLFRNYWCSCIFKGIDFYPVIFLAILISFVTSLYSVYQDALKGMQQARKSVLLTYVFFFMILVGNILTVVVLNMGAVGILYATLFVNVIMVGIMFVDLIKHELFVFCIDRKILKDLLKYSLPIVPHSVSYNISSFVTRIIINSKMSVSTLGIFSLASQFGGVADIALSSVQSAFQPWMFNRLNDFYHDTNDAGVALTDIARMSYLLMWVYGLIYIIIGSFAQEAVLLMASESYLSSWLYVPIMVFSIALKSPLYFYNNFLYYNKSKTKFIFITTVIGSVINIFITFWLVPIYGILGSIVADIIAIFVRLFIVIPVVYSDSKSVYSFVKFIVLSIVPMIFMAVAIIPSYSNVESFSWSNILYKILVIFVYIGCVSLVYKEQMKRYMIAFFSHK</sequence>
<evidence type="ECO:0000256" key="6">
    <source>
        <dbReference type="SAM" id="Phobius"/>
    </source>
</evidence>
<comment type="caution">
    <text evidence="8">The sequence shown here is derived from an EMBL/GenBank/DDBJ whole genome shotgun (WGS) entry which is preliminary data.</text>
</comment>
<dbReference type="Pfam" id="PF01943">
    <property type="entry name" value="Polysacc_synt"/>
    <property type="match status" value="1"/>
</dbReference>
<proteinExistence type="predicted"/>
<reference evidence="7" key="2">
    <citation type="submission" date="2022-10" db="EMBL/GenBank/DDBJ databases">
        <title>Human gut microbiome strain richness.</title>
        <authorList>
            <person name="Chen-Liaw A."/>
        </authorList>
    </citation>
    <scope>NUCLEOTIDE SEQUENCE</scope>
    <source>
        <strain evidence="7">BSD2780061687st1_G10_BSD2780061687b_171204</strain>
    </source>
</reference>
<feature type="transmembrane region" description="Helical" evidence="6">
    <location>
        <begin position="373"/>
        <end position="392"/>
    </location>
</feature>
<name>A0A3E5EU00_BACUN</name>
<feature type="transmembrane region" description="Helical" evidence="6">
    <location>
        <begin position="85"/>
        <end position="107"/>
    </location>
</feature>
<organism evidence="8 9">
    <name type="scientific">Bacteroides uniformis</name>
    <dbReference type="NCBI Taxonomy" id="820"/>
    <lineage>
        <taxon>Bacteria</taxon>
        <taxon>Pseudomonadati</taxon>
        <taxon>Bacteroidota</taxon>
        <taxon>Bacteroidia</taxon>
        <taxon>Bacteroidales</taxon>
        <taxon>Bacteroidaceae</taxon>
        <taxon>Bacteroides</taxon>
    </lineage>
</organism>
<dbReference type="PANTHER" id="PTHR30250:SF11">
    <property type="entry name" value="O-ANTIGEN TRANSPORTER-RELATED"/>
    <property type="match status" value="1"/>
</dbReference>
<keyword evidence="8" id="KW-0456">Lyase</keyword>
<dbReference type="AlphaFoldDB" id="A0A3E5EU00"/>
<feature type="transmembrane region" description="Helical" evidence="6">
    <location>
        <begin position="398"/>
        <end position="421"/>
    </location>
</feature>
<evidence type="ECO:0000256" key="5">
    <source>
        <dbReference type="ARBA" id="ARBA00023136"/>
    </source>
</evidence>
<evidence type="ECO:0000313" key="8">
    <source>
        <dbReference type="EMBL" id="RGN92455.1"/>
    </source>
</evidence>
<feature type="transmembrane region" description="Helical" evidence="6">
    <location>
        <begin position="340"/>
        <end position="361"/>
    </location>
</feature>
<reference evidence="8 9" key="1">
    <citation type="submission" date="2018-08" db="EMBL/GenBank/DDBJ databases">
        <title>A genome reference for cultivated species of the human gut microbiota.</title>
        <authorList>
            <person name="Zou Y."/>
            <person name="Xue W."/>
            <person name="Luo G."/>
        </authorList>
    </citation>
    <scope>NUCLEOTIDE SEQUENCE [LARGE SCALE GENOMIC DNA]</scope>
    <source>
        <strain evidence="8 9">OM03-4</strain>
    </source>
</reference>
<evidence type="ECO:0000256" key="4">
    <source>
        <dbReference type="ARBA" id="ARBA00022989"/>
    </source>
</evidence>
<evidence type="ECO:0000313" key="7">
    <source>
        <dbReference type="EMBL" id="MDC1853254.1"/>
    </source>
</evidence>
<feature type="transmembrane region" description="Helical" evidence="6">
    <location>
        <begin position="309"/>
        <end position="334"/>
    </location>
</feature>
<dbReference type="RefSeq" id="WP_117600906.1">
    <property type="nucleotide sequence ID" value="NZ_JAQNSB010000001.1"/>
</dbReference>
<evidence type="ECO:0000313" key="9">
    <source>
        <dbReference type="Proteomes" id="UP000260759"/>
    </source>
</evidence>